<dbReference type="EC" id="3.2.1.51" evidence="5"/>
<keyword evidence="8 9" id="KW-0326">Glycosidase</keyword>
<dbReference type="PIRSF" id="PIRSF001092">
    <property type="entry name" value="Alpha-L-fucosidase"/>
    <property type="match status" value="1"/>
</dbReference>
<evidence type="ECO:0000256" key="6">
    <source>
        <dbReference type="ARBA" id="ARBA00022729"/>
    </source>
</evidence>
<dbReference type="InterPro" id="IPR018526">
    <property type="entry name" value="Glyco_hydro_29_CS"/>
</dbReference>
<dbReference type="OrthoDB" id="6039950at2759"/>
<dbReference type="AlphaFoldDB" id="A0A8S3Q9D6"/>
<dbReference type="FunFam" id="3.20.20.80:FF:000293">
    <property type="entry name" value="Alpha-L-fucosidase"/>
    <property type="match status" value="1"/>
</dbReference>
<dbReference type="Proteomes" id="UP000683360">
    <property type="component" value="Unassembled WGS sequence"/>
</dbReference>
<dbReference type="PRINTS" id="PR00741">
    <property type="entry name" value="GLHYDRLASE29"/>
</dbReference>
<evidence type="ECO:0000256" key="7">
    <source>
        <dbReference type="ARBA" id="ARBA00022801"/>
    </source>
</evidence>
<name>A0A8S3Q9D6_MYTED</name>
<evidence type="ECO:0000259" key="13">
    <source>
        <dbReference type="Pfam" id="PF16757"/>
    </source>
</evidence>
<protein>
    <recommendedName>
        <fullName evidence="5">alpha-L-fucosidase</fullName>
        <ecNumber evidence="5">3.2.1.51</ecNumber>
    </recommendedName>
</protein>
<keyword evidence="11" id="KW-1133">Transmembrane helix</keyword>
<comment type="catalytic activity">
    <reaction evidence="1">
        <text>a neolactoside IV(2)-alpha-Fuc-nLc4Cer(d18:1(4E)) + H2O = a neolactoside nLc4Cer(d18:1(4E)) + L-fucose</text>
        <dbReference type="Rhea" id="RHEA:48224"/>
        <dbReference type="ChEBI" id="CHEBI:2181"/>
        <dbReference type="ChEBI" id="CHEBI:15377"/>
        <dbReference type="ChEBI" id="CHEBI:17006"/>
        <dbReference type="ChEBI" id="CHEBI:28691"/>
    </reaction>
    <physiologicalReaction direction="left-to-right" evidence="1">
        <dbReference type="Rhea" id="RHEA:48225"/>
    </physiologicalReaction>
</comment>
<dbReference type="InterPro" id="IPR000933">
    <property type="entry name" value="Glyco_hydro_29"/>
</dbReference>
<dbReference type="Gene3D" id="2.60.40.1180">
    <property type="entry name" value="Golgi alpha-mannosidase II"/>
    <property type="match status" value="1"/>
</dbReference>
<keyword evidence="11" id="KW-0472">Membrane</keyword>
<gene>
    <name evidence="14" type="ORF">MEDL_7067</name>
</gene>
<dbReference type="Pfam" id="PF01120">
    <property type="entry name" value="Alpha_L_fucos"/>
    <property type="match status" value="1"/>
</dbReference>
<dbReference type="Gene3D" id="3.20.20.80">
    <property type="entry name" value="Glycosidases"/>
    <property type="match status" value="2"/>
</dbReference>
<dbReference type="InterPro" id="IPR016286">
    <property type="entry name" value="FUC_metazoa-typ"/>
</dbReference>
<evidence type="ECO:0000256" key="10">
    <source>
        <dbReference type="PIRSR" id="PIRSR001092-1"/>
    </source>
</evidence>
<feature type="transmembrane region" description="Helical" evidence="11">
    <location>
        <begin position="48"/>
        <end position="69"/>
    </location>
</feature>
<dbReference type="EMBL" id="CAJPWZ010000372">
    <property type="protein sequence ID" value="CAG2191889.1"/>
    <property type="molecule type" value="Genomic_DNA"/>
</dbReference>
<evidence type="ECO:0000259" key="12">
    <source>
        <dbReference type="Pfam" id="PF01120"/>
    </source>
</evidence>
<comment type="function">
    <text evidence="3">Alpha-L-fucosidase is responsible for hydrolyzing the alpha-1,6-linked fucose joined to the reducing-end N-acetylglucosamine of the carbohydrate moieties of glycoproteins.</text>
</comment>
<dbReference type="GO" id="GO:0006004">
    <property type="term" value="P:fucose metabolic process"/>
    <property type="evidence" value="ECO:0007669"/>
    <property type="project" value="InterPro"/>
</dbReference>
<dbReference type="SMART" id="SM00812">
    <property type="entry name" value="Alpha_L_fucos"/>
    <property type="match status" value="1"/>
</dbReference>
<feature type="domain" description="Alpha-L-fucosidase C-terminal" evidence="13">
    <location>
        <begin position="400"/>
        <end position="489"/>
    </location>
</feature>
<dbReference type="InterPro" id="IPR057739">
    <property type="entry name" value="Glyco_hydro_29_N"/>
</dbReference>
<evidence type="ECO:0000256" key="2">
    <source>
        <dbReference type="ARBA" id="ARBA00000419"/>
    </source>
</evidence>
<evidence type="ECO:0000256" key="8">
    <source>
        <dbReference type="ARBA" id="ARBA00023295"/>
    </source>
</evidence>
<evidence type="ECO:0000256" key="4">
    <source>
        <dbReference type="ARBA" id="ARBA00007951"/>
    </source>
</evidence>
<evidence type="ECO:0000256" key="3">
    <source>
        <dbReference type="ARBA" id="ARBA00004071"/>
    </source>
</evidence>
<sequence length="493" mass="56957">MEKTITLSVVLTFFVVTNILNVSCFKYEPNWESLDSRPLPSWYDEAKIGIFITWGVFSVPSFGSEWFWWTWKEAKNPALVDFMNKNYRPDFTYPDFAPQFTAEFFNANEWAEILKSSGAKYVVLVSKHCEGFPLWPSNYSWNWNSMDVGPKRDIVVSKHHEGFPLWPSNYSWNWNAMDVGPNRDIVGELAKAVRSKTDIHFGMYHSLLEWFNPLYIQDRENGFKTQDFVRTKTMPELYELVNRYEPDIIWSDGDWTTTDVYWNATNFLAWLYNESPVKDKVCVNDRWGSNIRCKHGGFLNCNDKYNPGVLNKKKWENCMEMDRYSWGYRRNARLADYFSMHELLSEVAETVSTGGNILINIGPTKDGMIIPIYQERLKQLGTWLGVNGEAIYGSKPWSHQNDTITKNIWYTSQIAGADVSVYAILLFWPTDNKVILGAPVSSSSTIVSMLGYVGNFDWKPNPGGGIEVTIPPITINKLPCNDVWVLKLENLFN</sequence>
<feature type="domain" description="Glycoside hydrolase family 29 N-terminal" evidence="12">
    <location>
        <begin position="155"/>
        <end position="389"/>
    </location>
</feature>
<dbReference type="SUPFAM" id="SSF51445">
    <property type="entry name" value="(Trans)glycosidases"/>
    <property type="match status" value="2"/>
</dbReference>
<evidence type="ECO:0000256" key="9">
    <source>
        <dbReference type="PIRNR" id="PIRNR001092"/>
    </source>
</evidence>
<dbReference type="GO" id="GO:0004560">
    <property type="term" value="F:alpha-L-fucosidase activity"/>
    <property type="evidence" value="ECO:0007669"/>
    <property type="project" value="UniProtKB-EC"/>
</dbReference>
<comment type="catalytic activity">
    <reaction evidence="2">
        <text>a neolactoside IV(2)-alpha-Fuc-nLc4Cer(d18:0) + H2O = a neolactoside nLc4Cer(d18:0) + L-fucose</text>
        <dbReference type="Rhea" id="RHEA:49308"/>
        <dbReference type="ChEBI" id="CHEBI:2181"/>
        <dbReference type="ChEBI" id="CHEBI:15377"/>
        <dbReference type="ChEBI" id="CHEBI:91119"/>
        <dbReference type="ChEBI" id="CHEBI:91121"/>
    </reaction>
    <physiologicalReaction direction="left-to-right" evidence="2">
        <dbReference type="Rhea" id="RHEA:49309"/>
    </physiologicalReaction>
</comment>
<dbReference type="InterPro" id="IPR013780">
    <property type="entry name" value="Glyco_hydro_b"/>
</dbReference>
<accession>A0A8S3Q9D6</accession>
<evidence type="ECO:0000256" key="11">
    <source>
        <dbReference type="SAM" id="Phobius"/>
    </source>
</evidence>
<evidence type="ECO:0000313" key="14">
    <source>
        <dbReference type="EMBL" id="CAG2191889.1"/>
    </source>
</evidence>
<evidence type="ECO:0000256" key="5">
    <source>
        <dbReference type="ARBA" id="ARBA00012662"/>
    </source>
</evidence>
<dbReference type="PROSITE" id="PS00385">
    <property type="entry name" value="ALPHA_L_FUCOSIDASE"/>
    <property type="match status" value="1"/>
</dbReference>
<dbReference type="InterPro" id="IPR017853">
    <property type="entry name" value="GH"/>
</dbReference>
<dbReference type="InterPro" id="IPR031919">
    <property type="entry name" value="Fucosidase_C"/>
</dbReference>
<organism evidence="14 15">
    <name type="scientific">Mytilus edulis</name>
    <name type="common">Blue mussel</name>
    <dbReference type="NCBI Taxonomy" id="6550"/>
    <lineage>
        <taxon>Eukaryota</taxon>
        <taxon>Metazoa</taxon>
        <taxon>Spiralia</taxon>
        <taxon>Lophotrochozoa</taxon>
        <taxon>Mollusca</taxon>
        <taxon>Bivalvia</taxon>
        <taxon>Autobranchia</taxon>
        <taxon>Pteriomorphia</taxon>
        <taxon>Mytilida</taxon>
        <taxon>Mytiloidea</taxon>
        <taxon>Mytilidae</taxon>
        <taxon>Mytilinae</taxon>
        <taxon>Mytilus</taxon>
    </lineage>
</organism>
<dbReference type="GO" id="GO:0016139">
    <property type="term" value="P:glycoside catabolic process"/>
    <property type="evidence" value="ECO:0007669"/>
    <property type="project" value="TreeGrafter"/>
</dbReference>
<feature type="site" description="May be important for catalysis" evidence="10">
    <location>
        <position position="318"/>
    </location>
</feature>
<comment type="caution">
    <text evidence="14">The sequence shown here is derived from an EMBL/GenBank/DDBJ whole genome shotgun (WGS) entry which is preliminary data.</text>
</comment>
<keyword evidence="6" id="KW-0732">Signal</keyword>
<evidence type="ECO:0000256" key="1">
    <source>
        <dbReference type="ARBA" id="ARBA00000321"/>
    </source>
</evidence>
<dbReference type="Pfam" id="PF16757">
    <property type="entry name" value="Fucosidase_C"/>
    <property type="match status" value="1"/>
</dbReference>
<comment type="similarity">
    <text evidence="4 9">Belongs to the glycosyl hydrolase 29 family.</text>
</comment>
<dbReference type="PANTHER" id="PTHR10030:SF37">
    <property type="entry name" value="ALPHA-L-FUCOSIDASE-RELATED"/>
    <property type="match status" value="1"/>
</dbReference>
<dbReference type="GO" id="GO:0005764">
    <property type="term" value="C:lysosome"/>
    <property type="evidence" value="ECO:0007669"/>
    <property type="project" value="TreeGrafter"/>
</dbReference>
<reference evidence="14" key="1">
    <citation type="submission" date="2021-03" db="EMBL/GenBank/DDBJ databases">
        <authorList>
            <person name="Bekaert M."/>
        </authorList>
    </citation>
    <scope>NUCLEOTIDE SEQUENCE</scope>
</reference>
<proteinExistence type="inferred from homology"/>
<dbReference type="PANTHER" id="PTHR10030">
    <property type="entry name" value="ALPHA-L-FUCOSIDASE"/>
    <property type="match status" value="1"/>
</dbReference>
<evidence type="ECO:0000313" key="15">
    <source>
        <dbReference type="Proteomes" id="UP000683360"/>
    </source>
</evidence>
<keyword evidence="11" id="KW-0812">Transmembrane</keyword>
<keyword evidence="15" id="KW-1185">Reference proteome</keyword>
<keyword evidence="7 9" id="KW-0378">Hydrolase</keyword>